<feature type="compositionally biased region" description="Acidic residues" evidence="1">
    <location>
        <begin position="2778"/>
        <end position="2788"/>
    </location>
</feature>
<evidence type="ECO:0008006" key="8">
    <source>
        <dbReference type="Google" id="ProtNLM"/>
    </source>
</evidence>
<dbReference type="PANTHER" id="PTHR12295:SF30">
    <property type="entry name" value="PROTEIN FURRY"/>
    <property type="match status" value="1"/>
</dbReference>
<feature type="compositionally biased region" description="Basic and acidic residues" evidence="1">
    <location>
        <begin position="1"/>
        <end position="25"/>
    </location>
</feature>
<evidence type="ECO:0000313" key="7">
    <source>
        <dbReference type="Proteomes" id="UP001642540"/>
    </source>
</evidence>
<feature type="region of interest" description="Disordered" evidence="1">
    <location>
        <begin position="1"/>
        <end position="82"/>
    </location>
</feature>
<sequence>MYIHRFKMERALSDMDRSSLHRSEPDGAPTTRSGSSSSVVGNLSSISPQNGCPSPKHPSSQSVKKGTSPVCSIHSGSPSKETEFSLDSLCQPTLVEESGELSSSGICNSSFTQNGGSYTLSAIQELSVNKIRPGEFVMRVLFAEFTAYAEKKIEAVMLEPIERSLSKSLQRGEDPAFDQLLSALGSVAEHCLPSILRTLFAWYDRQAVIWLGNLLSSGSVSSGTGTTISGNMDDHERAHGSIDPNVAERRDLAVEFIFCLVLIEVLKQLPFHPGHHDLIGKIEDLAFAHFKYREGTGVNAANALVIADLFAEVLGVLAQVRFMSVRIRFLTELESLRSKEQTASNTQSIISLLMGMKFFRIKMAPIEDFETSFQFLTECAKYFLEVKQRDIKHALAGLFVEILVPVAACVKHEVNVPCLKAFVEMLYTPTLDMCTRSKHRLAIFPLVTCLLCVSQKPFFLHNWHYFLAMCLSQLKSREPKMSRVALESLYRLLWAYMIRIKCESNSATQSRLLSVVNSLFPKGSKGVVPRETPLNIFVKIIQFIAQERLDFAMREIVFELLSVGRPIKIILTPERMNIGLRAFLVAADSLQQKDGDPPMPRSANVMPSGNTLLRVKKTFLNKVLTEDAARSIGMASYYPLIRKVFTDILRALDLQCGRPLLLTTVKEQEESLLSGDRKAKIDLFRTCIAAIPRLIPDGMSRTELLSLLCRLTLHIDEELRGLAFQSLQSLLVDFIDWRNDVTSEFVCFVAKEVPETSPQQLDNSLRMLLQLLTSWKGALSTTSTAGVGTNSQHHPLHRMDRMAGTTGIGSTVPAPTTFYQVEGLALLILCSVRSSSRRVGVHILKEVKSLCMAAGLSETRVIDILDRICPLTCEKVTHLLPPGEKQAVTSAISSNSIDMVWLTDRSCPAWNAHEDIDSNAQMTGSMTGSTATISTNAVSADVSVTDDPWALCMKHFLDYQNLPTQTPRAVLEAWSILMPKITALYSYLEPTPVTDNRASLLRSAATPRKPPTDRHLYFKLWRNYLMFAFRTVPPNVDRCISPDIGNSSSPEAIENAREGRSPLPLTSAMLCAVTPSSLYKMIIPLIRAETTDIRDLAVRSVGLINHMALRDLFEEMASYLREACDRKQENVRRRKRKDNLRLQVVRVLELIANEKTFGRMASSFTRSYTPSNSGPHLGDGGHSLLPPSLVEFLESCKGWLEAESDRDGGTDVRLCFCQAVFKLIESFDMDLKEFLLKRDTRRHLFQLCIGWSGQYSQFWNKVFPTASSTTTITTTTTGTLGTSTCGEAQKADLEFASLQAAASLLTCGPVFQSSLLFEESQLYLWVDFLLGSEETRVSTLGEHTLVMLLEFNPDVGAVLDWVVARCFTGNPQIADACFRAIAILFSAREYPCDRYVAIINSALLYSGSPNSQLQLLAFRLLQILDRRFFSGLPPLQIHPLGTEPQDEKPQTLDTVLSKSHYAKTQCFLAKQLSLLHPELTMPIFSEISWRMKSASTVVRQNLLRYLQPWLHNMELVEPAIPGPNVITILKSLNWDVSTEAMKQSISVSSTSSCSLCGRKYFEDRLVRRGWGSNEATEMVLNNLMYLTAKFGQEHDRELEECWQTLCCSSPNNQRVVLYYLLIVTGLAAQEILPHAKRVLVYLFRARPMRLLDDLMAELQTVESLSWLVERTETPPFYRLSHLRKTSSYSDTNVAPHANGGLNVLPQNQAAMSNTQHTRLNASELEKGTIHTKRRSAEESNVFHQPHLRSSSSGAAHLFRSEKTRTISGPAALPDSQFLSSDKEKVLSTSHETEPQSPTGNTGDVQTTASDRKRCPSSETIAANAVESLGRSASAEMKEEISGENANDTQSKLVPLPMPEYGGYYAPLKEFLPLQPVAPFHRCNLAMMFIAELIQEGTMVTVTSEESKTEKRIDWCSHYLPLMIHMAFLGLDHLRPLVAQHCYSMLINLLVVAGAHRAHLSVSKLALNQFTSDLGLGLSLPYVAPTIYDFLDSTTVFVMPNGASKAPTTEWLNGGAGVDHTPSQSNRSSPRVPTKRPQTPVSLLLVIPEPQEGGISRPLNTSEMCLALIKFLLEHKTQPLWACEDITAKVWNIRSATQLFAFLQNSIGSFSHSFPGSDLEKRWAQVALQIGLACSSRHYAGRSLQVFRALKTPLVSRILCDILSRLVETVAEPGDDMQGYVTELILTLEACVEAVVLDNTSTKESKGSDSDMDLEVMAQQPPRGGASDEALSQIRPRSGTETFGYDYKKPELNRSRSVQSLNGAHQDSLNDDGLDRHILQDNGGDVIAQVFWLAVTLLESDYEHEYLLALRLLEKIMDRLPLDRLDCRDKVERVQAQLQCCTFSGVISLLLKGCTHPSVYDQSLVMLVRFIPFLDIPFVDPTLETAFPLTVVAILPFLLYHYDDPTPICIQASQYIASVAQMRSNGSSNNSYGHLATVMSLYAKRSFSKESMQWTKCVIKYLYDSYGSLAPTLLAVLLDILEKGPTYLQPLVLTALHCCFNYVDLTGVSTVSPELLRAVEKHLDGSHWKESLRILKLVVARSSSLVVPPASTQHSSIQSGPVSFTWDTGVPAPIGGFPVEMETHSKKELPGRTMEFTFDVSQTPVIGRRHPTTTNMGMKDMDSGILSGRNITVGGGPAFRSGSVGDGGHNFGNCGGGHIQCGWRKPWQSQSRVREALVSVLNACGQRVGLPKSPSVIFSQSSELLERQSSAASSTEEVSVPNNDVSGASRLEDGSASDAQFRVFRDFDFLEYELESVEEGGNDNFNWGVRRRPLSELGTEPETEGETENEASGVRSNSQTSSDANTIVNKSSSASRRPVEISVTSKEPYCQLGHTEESSDEDDLGLSPMDEHSPQIQGRTSDPPTPQPTSLTMIEVASTELSSPARSRRLSDTSMDSRSEEETTPCNVSLQDGMLLEAVEQEAEAAADEDPDGDDTDANVMSEILNDDAVENDTDAQDSCSTVDTQKESHSRVIDEFQDCKSVLQSFLLGVRPLCCLESIQTLSQMVQTAFCEVIYLSQDITALLTSLGFESATNLSLIISVLVDFSCDNNLHVAAWHLWAAKEQIRTEEMKIIILEASEHLETLNDRKETLQECVESGLKPLVKLKALEGELPKFDESNSFSDPFETIADVSKLLYRTLFQLRLLLETHQRCVQTLSSTTNAKVRDLSRPVYEVRSALLQCVSTKVISGEERSTLFTLNEAEGRLLDLLLANMWETSLELYKANKDIWPHDLVGNTSNDITGILNIYCKYLSEEHTGVFVSIPSDFRVICSQVNTVCLHLLENQQTLERKTLV</sequence>
<gene>
    <name evidence="6" type="ORF">ODALV1_LOCUS5050</name>
</gene>
<dbReference type="Pfam" id="PF19421">
    <property type="entry name" value="Fry_C"/>
    <property type="match status" value="1"/>
</dbReference>
<feature type="domain" description="Cell morphogenesis central region" evidence="4">
    <location>
        <begin position="1910"/>
        <end position="1956"/>
    </location>
</feature>
<dbReference type="Pfam" id="PF14228">
    <property type="entry name" value="MOR2-PAG1_mid"/>
    <property type="match status" value="2"/>
</dbReference>
<protein>
    <recommendedName>
        <fullName evidence="8">Protein furry</fullName>
    </recommendedName>
</protein>
<dbReference type="InterPro" id="IPR025614">
    <property type="entry name" value="Cell_morpho_N"/>
</dbReference>
<feature type="compositionally biased region" description="Polar residues" evidence="1">
    <location>
        <begin position="1794"/>
        <end position="1808"/>
    </location>
</feature>
<dbReference type="Pfam" id="PF14222">
    <property type="entry name" value="MOR2-PAG1_N"/>
    <property type="match status" value="1"/>
</dbReference>
<feature type="compositionally biased region" description="Polar residues" evidence="1">
    <location>
        <begin position="48"/>
        <end position="65"/>
    </location>
</feature>
<feature type="compositionally biased region" description="Basic and acidic residues" evidence="1">
    <location>
        <begin position="1780"/>
        <end position="1793"/>
    </location>
</feature>
<feature type="region of interest" description="Disordered" evidence="1">
    <location>
        <begin position="2707"/>
        <end position="2731"/>
    </location>
</feature>
<feature type="domain" description="Cell morphogenesis protein C-terminal" evidence="3">
    <location>
        <begin position="2287"/>
        <end position="2541"/>
    </location>
</feature>
<feature type="domain" description="Cell morphogenesis protein N-terminal" evidence="2">
    <location>
        <begin position="248"/>
        <end position="776"/>
    </location>
</feature>
<feature type="domain" description="Cell morphogenesis central region" evidence="4">
    <location>
        <begin position="2064"/>
        <end position="2171"/>
    </location>
</feature>
<evidence type="ECO:0000259" key="4">
    <source>
        <dbReference type="Pfam" id="PF14228"/>
    </source>
</evidence>
<evidence type="ECO:0000313" key="6">
    <source>
        <dbReference type="EMBL" id="CAL8081890.1"/>
    </source>
</evidence>
<feature type="domain" description="Protein furry C-terminal" evidence="5">
    <location>
        <begin position="2584"/>
        <end position="3272"/>
    </location>
</feature>
<feature type="compositionally biased region" description="Polar residues" evidence="1">
    <location>
        <begin position="2853"/>
        <end position="2871"/>
    </location>
</feature>
<dbReference type="InterPro" id="IPR045842">
    <property type="entry name" value="Fry_C"/>
</dbReference>
<feature type="region of interest" description="Disordered" evidence="1">
    <location>
        <begin position="2007"/>
        <end position="2036"/>
    </location>
</feature>
<evidence type="ECO:0000256" key="1">
    <source>
        <dbReference type="SAM" id="MobiDB-lite"/>
    </source>
</evidence>
<keyword evidence="7" id="KW-1185">Reference proteome</keyword>
<name>A0ABP1PY32_9HEXA</name>
<feature type="region of interest" description="Disordered" evidence="1">
    <location>
        <begin position="1717"/>
        <end position="1851"/>
    </location>
</feature>
<evidence type="ECO:0000259" key="2">
    <source>
        <dbReference type="Pfam" id="PF14222"/>
    </source>
</evidence>
<evidence type="ECO:0000259" key="3">
    <source>
        <dbReference type="Pfam" id="PF14225"/>
    </source>
</evidence>
<dbReference type="PANTHER" id="PTHR12295">
    <property type="entry name" value="FURRY-RELATED"/>
    <property type="match status" value="1"/>
</dbReference>
<feature type="region of interest" description="Disordered" evidence="1">
    <location>
        <begin position="2775"/>
        <end position="2909"/>
    </location>
</feature>
<comment type="caution">
    <text evidence="6">The sequence shown here is derived from an EMBL/GenBank/DDBJ whole genome shotgun (WGS) entry which is preliminary data.</text>
</comment>
<dbReference type="EMBL" id="CAXLJM020000015">
    <property type="protein sequence ID" value="CAL8081890.1"/>
    <property type="molecule type" value="Genomic_DNA"/>
</dbReference>
<dbReference type="Proteomes" id="UP001642540">
    <property type="component" value="Unassembled WGS sequence"/>
</dbReference>
<dbReference type="InterPro" id="IPR025481">
    <property type="entry name" value="Cell_Morphogen_C"/>
</dbReference>
<accession>A0ABP1PY32</accession>
<evidence type="ECO:0000259" key="5">
    <source>
        <dbReference type="Pfam" id="PF19421"/>
    </source>
</evidence>
<feature type="compositionally biased region" description="Low complexity" evidence="1">
    <location>
        <begin position="33"/>
        <end position="47"/>
    </location>
</feature>
<dbReference type="InterPro" id="IPR016024">
    <property type="entry name" value="ARM-type_fold"/>
</dbReference>
<dbReference type="Pfam" id="PF14225">
    <property type="entry name" value="MOR2-PAG1_C"/>
    <property type="match status" value="1"/>
</dbReference>
<feature type="compositionally biased region" description="Basic and acidic residues" evidence="1">
    <location>
        <begin position="2888"/>
        <end position="2900"/>
    </location>
</feature>
<dbReference type="InterPro" id="IPR029473">
    <property type="entry name" value="MOR2-PAG1_mid"/>
</dbReference>
<organism evidence="6 7">
    <name type="scientific">Orchesella dallaii</name>
    <dbReference type="NCBI Taxonomy" id="48710"/>
    <lineage>
        <taxon>Eukaryota</taxon>
        <taxon>Metazoa</taxon>
        <taxon>Ecdysozoa</taxon>
        <taxon>Arthropoda</taxon>
        <taxon>Hexapoda</taxon>
        <taxon>Collembola</taxon>
        <taxon>Entomobryomorpha</taxon>
        <taxon>Entomobryoidea</taxon>
        <taxon>Orchesellidae</taxon>
        <taxon>Orchesellinae</taxon>
        <taxon>Orchesella</taxon>
    </lineage>
</organism>
<feature type="compositionally biased region" description="Low complexity" evidence="1">
    <location>
        <begin position="2707"/>
        <end position="2719"/>
    </location>
</feature>
<proteinExistence type="predicted"/>
<dbReference type="SUPFAM" id="SSF48371">
    <property type="entry name" value="ARM repeat"/>
    <property type="match status" value="1"/>
</dbReference>
<feature type="compositionally biased region" description="Polar residues" evidence="1">
    <location>
        <begin position="2020"/>
        <end position="2036"/>
    </location>
</feature>
<reference evidence="6 7" key="1">
    <citation type="submission" date="2024-08" db="EMBL/GenBank/DDBJ databases">
        <authorList>
            <person name="Cucini C."/>
            <person name="Frati F."/>
        </authorList>
    </citation>
    <scope>NUCLEOTIDE SEQUENCE [LARGE SCALE GENOMIC DNA]</scope>
</reference>
<feature type="compositionally biased region" description="Polar residues" evidence="1">
    <location>
        <begin position="2793"/>
        <end position="2814"/>
    </location>
</feature>
<dbReference type="InterPro" id="IPR039867">
    <property type="entry name" value="Furry/Tao3/Mor2"/>
</dbReference>